<organism evidence="3 4">
    <name type="scientific">Artemisia annua</name>
    <name type="common">Sweet wormwood</name>
    <dbReference type="NCBI Taxonomy" id="35608"/>
    <lineage>
        <taxon>Eukaryota</taxon>
        <taxon>Viridiplantae</taxon>
        <taxon>Streptophyta</taxon>
        <taxon>Embryophyta</taxon>
        <taxon>Tracheophyta</taxon>
        <taxon>Spermatophyta</taxon>
        <taxon>Magnoliopsida</taxon>
        <taxon>eudicotyledons</taxon>
        <taxon>Gunneridae</taxon>
        <taxon>Pentapetalae</taxon>
        <taxon>asterids</taxon>
        <taxon>campanulids</taxon>
        <taxon>Asterales</taxon>
        <taxon>Asteraceae</taxon>
        <taxon>Asteroideae</taxon>
        <taxon>Anthemideae</taxon>
        <taxon>Artemisiinae</taxon>
        <taxon>Artemisia</taxon>
    </lineage>
</organism>
<dbReference type="Proteomes" id="UP000245207">
    <property type="component" value="Unassembled WGS sequence"/>
</dbReference>
<dbReference type="AlphaFoldDB" id="A0A2U1QA96"/>
<sequence>MERGFLSPKTGKKDVSVPRVDVDALADKVNKGKDQVVLEDLDHTDSSSNVNELGSQAPPRHYHHMQIKTSIKMKINGVTLILVVLLAFVLISSEGRNLLQANTGAQSSQQTQNSNRKGGTLPPGTKGQWGGCWGCWNKRRLLTTWSEQGDRYM</sequence>
<proteinExistence type="predicted"/>
<dbReference type="EMBL" id="PKPP01000277">
    <property type="protein sequence ID" value="PWA94930.1"/>
    <property type="molecule type" value="Genomic_DNA"/>
</dbReference>
<keyword evidence="4" id="KW-1185">Reference proteome</keyword>
<protein>
    <submittedName>
        <fullName evidence="3">Uncharacterized protein</fullName>
    </submittedName>
</protein>
<name>A0A2U1QA96_ARTAN</name>
<feature type="region of interest" description="Disordered" evidence="1">
    <location>
        <begin position="102"/>
        <end position="125"/>
    </location>
</feature>
<feature type="region of interest" description="Disordered" evidence="1">
    <location>
        <begin position="41"/>
        <end position="60"/>
    </location>
</feature>
<keyword evidence="2" id="KW-0812">Transmembrane</keyword>
<feature type="transmembrane region" description="Helical" evidence="2">
    <location>
        <begin position="75"/>
        <end position="93"/>
    </location>
</feature>
<evidence type="ECO:0000256" key="2">
    <source>
        <dbReference type="SAM" id="Phobius"/>
    </source>
</evidence>
<keyword evidence="2" id="KW-1133">Transmembrane helix</keyword>
<evidence type="ECO:0000313" key="3">
    <source>
        <dbReference type="EMBL" id="PWA94930.1"/>
    </source>
</evidence>
<evidence type="ECO:0000256" key="1">
    <source>
        <dbReference type="SAM" id="MobiDB-lite"/>
    </source>
</evidence>
<accession>A0A2U1QA96</accession>
<feature type="compositionally biased region" description="Polar residues" evidence="1">
    <location>
        <begin position="102"/>
        <end position="117"/>
    </location>
</feature>
<reference evidence="3 4" key="1">
    <citation type="journal article" date="2018" name="Mol. Plant">
        <title>The genome of Artemisia annua provides insight into the evolution of Asteraceae family and artemisinin biosynthesis.</title>
        <authorList>
            <person name="Shen Q."/>
            <person name="Zhang L."/>
            <person name="Liao Z."/>
            <person name="Wang S."/>
            <person name="Yan T."/>
            <person name="Shi P."/>
            <person name="Liu M."/>
            <person name="Fu X."/>
            <person name="Pan Q."/>
            <person name="Wang Y."/>
            <person name="Lv Z."/>
            <person name="Lu X."/>
            <person name="Zhang F."/>
            <person name="Jiang W."/>
            <person name="Ma Y."/>
            <person name="Chen M."/>
            <person name="Hao X."/>
            <person name="Li L."/>
            <person name="Tang Y."/>
            <person name="Lv G."/>
            <person name="Zhou Y."/>
            <person name="Sun X."/>
            <person name="Brodelius P.E."/>
            <person name="Rose J.K.C."/>
            <person name="Tang K."/>
        </authorList>
    </citation>
    <scope>NUCLEOTIDE SEQUENCE [LARGE SCALE GENOMIC DNA]</scope>
    <source>
        <strain evidence="4">cv. Huhao1</strain>
        <tissue evidence="3">Leaf</tissue>
    </source>
</reference>
<keyword evidence="2" id="KW-0472">Membrane</keyword>
<comment type="caution">
    <text evidence="3">The sequence shown here is derived from an EMBL/GenBank/DDBJ whole genome shotgun (WGS) entry which is preliminary data.</text>
</comment>
<evidence type="ECO:0000313" key="4">
    <source>
        <dbReference type="Proteomes" id="UP000245207"/>
    </source>
</evidence>
<gene>
    <name evidence="3" type="ORF">CTI12_AA054830</name>
</gene>